<evidence type="ECO:0000256" key="3">
    <source>
        <dbReference type="ARBA" id="ARBA00022989"/>
    </source>
</evidence>
<dbReference type="AlphaFoldDB" id="A0A917H6F7"/>
<evidence type="ECO:0000313" key="7">
    <source>
        <dbReference type="EMBL" id="GGG68067.1"/>
    </source>
</evidence>
<gene>
    <name evidence="7" type="ORF">GCM10011585_07510</name>
</gene>
<evidence type="ECO:0000259" key="6">
    <source>
        <dbReference type="Pfam" id="PF04893"/>
    </source>
</evidence>
<accession>A0A917H6F7</accession>
<keyword evidence="2 5" id="KW-0812">Transmembrane</keyword>
<comment type="caution">
    <text evidence="7">The sequence shown here is derived from an EMBL/GenBank/DDBJ whole genome shotgun (WGS) entry which is preliminary data.</text>
</comment>
<dbReference type="Pfam" id="PF04893">
    <property type="entry name" value="Yip1"/>
    <property type="match status" value="1"/>
</dbReference>
<comment type="subcellular location">
    <subcellularLocation>
        <location evidence="1">Membrane</location>
        <topology evidence="1">Multi-pass membrane protein</topology>
    </subcellularLocation>
</comment>
<keyword evidence="8" id="KW-1185">Reference proteome</keyword>
<feature type="transmembrane region" description="Helical" evidence="5">
    <location>
        <begin position="228"/>
        <end position="250"/>
    </location>
</feature>
<keyword evidence="4 5" id="KW-0472">Membrane</keyword>
<evidence type="ECO:0000313" key="8">
    <source>
        <dbReference type="Proteomes" id="UP000647241"/>
    </source>
</evidence>
<evidence type="ECO:0000256" key="2">
    <source>
        <dbReference type="ARBA" id="ARBA00022692"/>
    </source>
</evidence>
<dbReference type="Proteomes" id="UP000647241">
    <property type="component" value="Unassembled WGS sequence"/>
</dbReference>
<evidence type="ECO:0000256" key="1">
    <source>
        <dbReference type="ARBA" id="ARBA00004141"/>
    </source>
</evidence>
<dbReference type="InterPro" id="IPR006977">
    <property type="entry name" value="Yip1_dom"/>
</dbReference>
<reference evidence="7" key="2">
    <citation type="submission" date="2020-09" db="EMBL/GenBank/DDBJ databases">
        <authorList>
            <person name="Sun Q."/>
            <person name="Zhou Y."/>
        </authorList>
    </citation>
    <scope>NUCLEOTIDE SEQUENCE</scope>
    <source>
        <strain evidence="7">CGMCC 1.12997</strain>
    </source>
</reference>
<evidence type="ECO:0000256" key="5">
    <source>
        <dbReference type="SAM" id="Phobius"/>
    </source>
</evidence>
<keyword evidence="3 5" id="KW-1133">Transmembrane helix</keyword>
<name>A0A917H6F7_9BACT</name>
<dbReference type="RefSeq" id="WP_188552782.1">
    <property type="nucleotide sequence ID" value="NZ_BMGT01000001.1"/>
</dbReference>
<feature type="transmembrane region" description="Helical" evidence="5">
    <location>
        <begin position="146"/>
        <end position="167"/>
    </location>
</feature>
<evidence type="ECO:0000256" key="4">
    <source>
        <dbReference type="ARBA" id="ARBA00023136"/>
    </source>
</evidence>
<sequence length="251" mass="27028">MSDVAVATEGQASGPGLTQVERVVDTFIAPSKTFNDILRNRSWWLPFLLIVVISWGVTLAVTSQVGWERVVENQIQASPKQQDALASLTPEQRAARVHGMSIGYKYTSYAFPVLVLLFSAIAALGLWATFNFGLGARTTFGEMFCLWMYCGLPKLIIGLLTILMLYVGGNAESYDLKNPVGTNLGYYFPDAGAGLKAALGFFDIIGIWSLILLILGTSIVAKVSRGKAAAAIIGWWVLILIISAAAAAAFN</sequence>
<dbReference type="EMBL" id="BMGT01000001">
    <property type="protein sequence ID" value="GGG68067.1"/>
    <property type="molecule type" value="Genomic_DNA"/>
</dbReference>
<organism evidence="7 8">
    <name type="scientific">Edaphobacter dinghuensis</name>
    <dbReference type="NCBI Taxonomy" id="1560005"/>
    <lineage>
        <taxon>Bacteria</taxon>
        <taxon>Pseudomonadati</taxon>
        <taxon>Acidobacteriota</taxon>
        <taxon>Terriglobia</taxon>
        <taxon>Terriglobales</taxon>
        <taxon>Acidobacteriaceae</taxon>
        <taxon>Edaphobacter</taxon>
    </lineage>
</organism>
<feature type="domain" description="Yip1" evidence="6">
    <location>
        <begin position="25"/>
        <end position="244"/>
    </location>
</feature>
<reference evidence="7" key="1">
    <citation type="journal article" date="2014" name="Int. J. Syst. Evol. Microbiol.">
        <title>Complete genome sequence of Corynebacterium casei LMG S-19264T (=DSM 44701T), isolated from a smear-ripened cheese.</title>
        <authorList>
            <consortium name="US DOE Joint Genome Institute (JGI-PGF)"/>
            <person name="Walter F."/>
            <person name="Albersmeier A."/>
            <person name="Kalinowski J."/>
            <person name="Ruckert C."/>
        </authorList>
    </citation>
    <scope>NUCLEOTIDE SEQUENCE</scope>
    <source>
        <strain evidence="7">CGMCC 1.12997</strain>
    </source>
</reference>
<feature type="transmembrane region" description="Helical" evidence="5">
    <location>
        <begin position="42"/>
        <end position="61"/>
    </location>
</feature>
<feature type="transmembrane region" description="Helical" evidence="5">
    <location>
        <begin position="197"/>
        <end position="221"/>
    </location>
</feature>
<dbReference type="GO" id="GO:0016020">
    <property type="term" value="C:membrane"/>
    <property type="evidence" value="ECO:0007669"/>
    <property type="project" value="UniProtKB-SubCell"/>
</dbReference>
<feature type="transmembrane region" description="Helical" evidence="5">
    <location>
        <begin position="109"/>
        <end position="134"/>
    </location>
</feature>
<protein>
    <recommendedName>
        <fullName evidence="6">Yip1 domain-containing protein</fullName>
    </recommendedName>
</protein>
<proteinExistence type="predicted"/>